<comment type="caution">
    <text evidence="4">The sequence shown here is derived from an EMBL/GenBank/DDBJ whole genome shotgun (WGS) entry which is preliminary data.</text>
</comment>
<dbReference type="EMBL" id="JAIRAU010000028">
    <property type="protein sequence ID" value="MBZ5711981.1"/>
    <property type="molecule type" value="Genomic_DNA"/>
</dbReference>
<dbReference type="RefSeq" id="WP_224193743.1">
    <property type="nucleotide sequence ID" value="NZ_JAIRAU010000028.1"/>
</dbReference>
<dbReference type="SUPFAM" id="SSF56300">
    <property type="entry name" value="Metallo-dependent phosphatases"/>
    <property type="match status" value="1"/>
</dbReference>
<keyword evidence="5" id="KW-1185">Reference proteome</keyword>
<dbReference type="PANTHER" id="PTHR33393:SF13">
    <property type="entry name" value="PGA BIOSYNTHESIS PROTEIN CAPA"/>
    <property type="match status" value="1"/>
</dbReference>
<evidence type="ECO:0000256" key="2">
    <source>
        <dbReference type="SAM" id="SignalP"/>
    </source>
</evidence>
<comment type="similarity">
    <text evidence="1">Belongs to the CapA family.</text>
</comment>
<protein>
    <submittedName>
        <fullName evidence="4">CapA family protein</fullName>
    </submittedName>
</protein>
<evidence type="ECO:0000313" key="4">
    <source>
        <dbReference type="EMBL" id="MBZ5711981.1"/>
    </source>
</evidence>
<dbReference type="InterPro" id="IPR019079">
    <property type="entry name" value="Capsule_synth_CapA"/>
</dbReference>
<dbReference type="Pfam" id="PF09587">
    <property type="entry name" value="PGA_cap"/>
    <property type="match status" value="1"/>
</dbReference>
<dbReference type="InterPro" id="IPR052169">
    <property type="entry name" value="CW_Biosynth-Accessory"/>
</dbReference>
<dbReference type="Gene3D" id="2.60.120.260">
    <property type="entry name" value="Galactose-binding domain-like"/>
    <property type="match status" value="1"/>
</dbReference>
<dbReference type="SUPFAM" id="SSF49464">
    <property type="entry name" value="Carboxypeptidase regulatory domain-like"/>
    <property type="match status" value="1"/>
</dbReference>
<evidence type="ECO:0000256" key="1">
    <source>
        <dbReference type="ARBA" id="ARBA00005662"/>
    </source>
</evidence>
<dbReference type="CDD" id="cd07381">
    <property type="entry name" value="MPP_CapA"/>
    <property type="match status" value="1"/>
</dbReference>
<accession>A0ABS7TUU5</accession>
<dbReference type="Proteomes" id="UP001139031">
    <property type="component" value="Unassembled WGS sequence"/>
</dbReference>
<dbReference type="Gene3D" id="3.60.21.10">
    <property type="match status" value="1"/>
</dbReference>
<gene>
    <name evidence="4" type="ORF">K7C98_22285</name>
</gene>
<feature type="domain" description="Capsule synthesis protein CapA" evidence="3">
    <location>
        <begin position="137"/>
        <end position="403"/>
    </location>
</feature>
<feature type="signal peptide" evidence="2">
    <location>
        <begin position="1"/>
        <end position="28"/>
    </location>
</feature>
<name>A0ABS7TUU5_9BACT</name>
<proteinExistence type="inferred from homology"/>
<dbReference type="InterPro" id="IPR029052">
    <property type="entry name" value="Metallo-depent_PP-like"/>
</dbReference>
<evidence type="ECO:0000313" key="5">
    <source>
        <dbReference type="Proteomes" id="UP001139031"/>
    </source>
</evidence>
<dbReference type="SMART" id="SM00854">
    <property type="entry name" value="PGA_cap"/>
    <property type="match status" value="1"/>
</dbReference>
<feature type="chain" id="PRO_5047058942" evidence="2">
    <location>
        <begin position="29"/>
        <end position="745"/>
    </location>
</feature>
<dbReference type="PANTHER" id="PTHR33393">
    <property type="entry name" value="POLYGLUTAMINE SYNTHESIS ACCESSORY PROTEIN RV0574C-RELATED"/>
    <property type="match status" value="1"/>
</dbReference>
<organism evidence="4 5">
    <name type="scientific">Nannocystis pusilla</name>
    <dbReference type="NCBI Taxonomy" id="889268"/>
    <lineage>
        <taxon>Bacteria</taxon>
        <taxon>Pseudomonadati</taxon>
        <taxon>Myxococcota</taxon>
        <taxon>Polyangia</taxon>
        <taxon>Nannocystales</taxon>
        <taxon>Nannocystaceae</taxon>
        <taxon>Nannocystis</taxon>
    </lineage>
</organism>
<evidence type="ECO:0000259" key="3">
    <source>
        <dbReference type="SMART" id="SM00854"/>
    </source>
</evidence>
<dbReference type="InterPro" id="IPR008969">
    <property type="entry name" value="CarboxyPept-like_regulatory"/>
</dbReference>
<keyword evidence="2" id="KW-0732">Signal</keyword>
<reference evidence="4" key="1">
    <citation type="submission" date="2021-08" db="EMBL/GenBank/DDBJ databases">
        <authorList>
            <person name="Stevens D.C."/>
        </authorList>
    </citation>
    <scope>NUCLEOTIDE SEQUENCE</scope>
    <source>
        <strain evidence="4">DSM 53165</strain>
    </source>
</reference>
<sequence>MSALDHTRPVVPLLLAFATAVASPSVRAGPESWLTGAPVDAPIDLRGRIVGRDGRPLAGATVELVDFAAKGARPRLITGRDGRFAARDLARRSLLLRISHPSHYTELVPVDLQRPPRAASVDAGAIEMTARRPGRTRLMFVGDSMLGRRYVDADEDGVEGEPGDLIRPKSRAADAARVLRFVRDVLGSADYTVANLECVVTDSPDTPHPYKPYLLHSHPETLLGLVDAGVDAVSSGNNHVFDFLAPGVGDTLAAIGAAGLDGTGAAMNESTARSSVIGRALNGVDVALLGLSQMQVDGADQPSYRLTAQDPAKAGALHASTLNLGSFLADAGEAFAVPMLHGGVEYTRYPTPGMRALFVDAIESGAGLVVAHHPHVLHGIGVVDGPDARRFVLMSLGNFLFDQHTHETLESVIAVVDVDARPLGGGHDVARVVLIPLRLDGYVPRLLAGAGLARVGRWLAHLSTHLPTRPPRDEQVDGLRGAVVFTAGARVLAFNHPNQYAFIHAREPLRLDLLGRASGPVMFAPRGPADSLARVDADADAEIDLGRDVLDHGDFEDHDVDGEVGDAFGWDTSPSAFVQSRSVRRGSRAAALRRAAADADTISLTTRRRVPVDGDRPLTIRGHLRGESAGAVTVRVRFFHEDALLAEQVVHTQAAGSYGWTRFAAAVDPPAGASGMHLSFRQGRPRRGTGIAFVDDVSVIQWEHTVTPGEAIATPNAWDFVRFRDVAPGVTRLEASFLHRRYAAK</sequence>